<dbReference type="EMBL" id="CP001968">
    <property type="protein sequence ID" value="ADD67300.1"/>
    <property type="molecule type" value="Genomic_DNA"/>
</dbReference>
<evidence type="ECO:0000313" key="2">
    <source>
        <dbReference type="Proteomes" id="UP000002012"/>
    </source>
</evidence>
<evidence type="ECO:0008006" key="3">
    <source>
        <dbReference type="Google" id="ProtNLM"/>
    </source>
</evidence>
<proteinExistence type="predicted"/>
<reference evidence="1 2" key="1">
    <citation type="journal article" date="2010" name="Stand. Genomic Sci.">
        <title>Complete genome sequence of Denitrovibrio acetiphilus type strain (N2460).</title>
        <authorList>
            <person name="Kiss H."/>
            <person name="Lang E."/>
            <person name="Lapidus A."/>
            <person name="Copeland A."/>
            <person name="Nolan M."/>
            <person name="Glavina Del Rio T."/>
            <person name="Chen F."/>
            <person name="Lucas S."/>
            <person name="Tice H."/>
            <person name="Cheng J.F."/>
            <person name="Han C."/>
            <person name="Goodwin L."/>
            <person name="Pitluck S."/>
            <person name="Liolios K."/>
            <person name="Pati A."/>
            <person name="Ivanova N."/>
            <person name="Mavromatis K."/>
            <person name="Chen A."/>
            <person name="Palaniappan K."/>
            <person name="Land M."/>
            <person name="Hauser L."/>
            <person name="Chang Y.J."/>
            <person name="Jeffries C.D."/>
            <person name="Detter J.C."/>
            <person name="Brettin T."/>
            <person name="Spring S."/>
            <person name="Rohde M."/>
            <person name="Goker M."/>
            <person name="Woyke T."/>
            <person name="Bristow J."/>
            <person name="Eisen J.A."/>
            <person name="Markowitz V."/>
            <person name="Hugenholtz P."/>
            <person name="Kyrpides N.C."/>
            <person name="Klenk H.P."/>
        </authorList>
    </citation>
    <scope>NUCLEOTIDE SEQUENCE [LARGE SCALE GENOMIC DNA]</scope>
    <source>
        <strain evidence="2">DSM 12809 / NBRC 114555 / N2460</strain>
    </source>
</reference>
<dbReference type="AlphaFoldDB" id="D4H3Y9"/>
<sequence length="55" mass="6405">MAAMSVQKKDNNKNQMEQLQDMLKEMFQTSFYGSVEVKFEAGRVTIVRKTESMKI</sequence>
<keyword evidence="2" id="KW-1185">Reference proteome</keyword>
<dbReference type="InParanoid" id="D4H3Y9"/>
<evidence type="ECO:0000313" key="1">
    <source>
        <dbReference type="EMBL" id="ADD67300.1"/>
    </source>
</evidence>
<dbReference type="KEGG" id="dap:Dacet_0502"/>
<dbReference type="HOGENOM" id="CLU_3024636_0_0_0"/>
<dbReference type="Proteomes" id="UP000002012">
    <property type="component" value="Chromosome"/>
</dbReference>
<dbReference type="RefSeq" id="WP_013009844.1">
    <property type="nucleotide sequence ID" value="NC_013943.1"/>
</dbReference>
<name>D4H3Y9_DENA2</name>
<protein>
    <recommendedName>
        <fullName evidence="3">DUF2292 domain-containing protein</fullName>
    </recommendedName>
</protein>
<dbReference type="STRING" id="522772.Dacet_0502"/>
<accession>D4H3Y9</accession>
<dbReference type="eggNOG" id="ENOG50311R0">
    <property type="taxonomic scope" value="Bacteria"/>
</dbReference>
<gene>
    <name evidence="1" type="ordered locus">Dacet_0502</name>
</gene>
<dbReference type="PaxDb" id="522772-Dacet_0502"/>
<organism evidence="1 2">
    <name type="scientific">Denitrovibrio acetiphilus (strain DSM 12809 / NBRC 114555 / N2460)</name>
    <dbReference type="NCBI Taxonomy" id="522772"/>
    <lineage>
        <taxon>Bacteria</taxon>
        <taxon>Pseudomonadati</taxon>
        <taxon>Deferribacterota</taxon>
        <taxon>Deferribacteres</taxon>
        <taxon>Deferribacterales</taxon>
        <taxon>Geovibrionaceae</taxon>
        <taxon>Denitrovibrio</taxon>
    </lineage>
</organism>